<sequence length="536" mass="60417">MKKLITIQAFMMAGILLISSCKKALDEKVYDFVSPNNFYKTEADAIAAGNGVYNMLLSFGFYKQNLWTVDMDADHSSGPTWFMGSMGAGNPQDYWGTPNIWNDHYVMIARANSVLQNVEPMNISEAVKNRTLGEAYFFRAFSYFDLVRLYGGVPIKLITVSAGGDLFTPRSTVMETYQQIISDLKQAQALLYPSGDQRTGEPGRITKETAAAYLAKVYLTIASGSLASGNITVNTGKPTEWGAYTFAKTVVAGLEGVNSQLYFDSARIKCEEVLNTGKFELYPDFMDVWKIPNRNKGENMLMANARAGGLSTDDLWGYFCAARPDGSNQGWVWATKGVYKNYEKADHRALYGISHQWTVFGTSFYFPEEDTEYQSDGSKTYIWNKDYDRAYITKYADVSVKAFQDNDMPFPILRSSDVFLMHAEAVNELNTTPPTAAFTSLNKVRTRSRATEAPASLNKEQFRSFVLEERGRELLFENNRRFDLVRWGIYLQVMNKMSVDQFDIVKARNPRNLLLPIPLTEINSNKGLEGKNNPGW</sequence>
<feature type="domain" description="SusD-like N-terminal" evidence="8">
    <location>
        <begin position="97"/>
        <end position="219"/>
    </location>
</feature>
<dbReference type="RefSeq" id="WP_130540180.1">
    <property type="nucleotide sequence ID" value="NZ_CP042431.1"/>
</dbReference>
<dbReference type="Pfam" id="PF14322">
    <property type="entry name" value="SusD-like_3"/>
    <property type="match status" value="1"/>
</dbReference>
<gene>
    <name evidence="9" type="ORF">EV199_1715</name>
</gene>
<feature type="domain" description="RagB/SusD" evidence="7">
    <location>
        <begin position="336"/>
        <end position="536"/>
    </location>
</feature>
<dbReference type="AlphaFoldDB" id="A0A4Q7N4D1"/>
<feature type="chain" id="PRO_5021031599" evidence="6">
    <location>
        <begin position="25"/>
        <end position="536"/>
    </location>
</feature>
<evidence type="ECO:0000313" key="10">
    <source>
        <dbReference type="Proteomes" id="UP000293874"/>
    </source>
</evidence>
<keyword evidence="10" id="KW-1185">Reference proteome</keyword>
<evidence type="ECO:0000256" key="1">
    <source>
        <dbReference type="ARBA" id="ARBA00004442"/>
    </source>
</evidence>
<dbReference type="SUPFAM" id="SSF48452">
    <property type="entry name" value="TPR-like"/>
    <property type="match status" value="1"/>
</dbReference>
<dbReference type="GO" id="GO:0009279">
    <property type="term" value="C:cell outer membrane"/>
    <property type="evidence" value="ECO:0007669"/>
    <property type="project" value="UniProtKB-SubCell"/>
</dbReference>
<comment type="subcellular location">
    <subcellularLocation>
        <location evidence="1">Cell outer membrane</location>
    </subcellularLocation>
</comment>
<dbReference type="Gene3D" id="1.25.40.390">
    <property type="match status" value="1"/>
</dbReference>
<organism evidence="9 10">
    <name type="scientific">Pseudobacter ginsenosidimutans</name>
    <dbReference type="NCBI Taxonomy" id="661488"/>
    <lineage>
        <taxon>Bacteria</taxon>
        <taxon>Pseudomonadati</taxon>
        <taxon>Bacteroidota</taxon>
        <taxon>Chitinophagia</taxon>
        <taxon>Chitinophagales</taxon>
        <taxon>Chitinophagaceae</taxon>
        <taxon>Pseudobacter</taxon>
    </lineage>
</organism>
<dbReference type="OrthoDB" id="636214at2"/>
<dbReference type="InterPro" id="IPR011990">
    <property type="entry name" value="TPR-like_helical_dom_sf"/>
</dbReference>
<dbReference type="PROSITE" id="PS51257">
    <property type="entry name" value="PROKAR_LIPOPROTEIN"/>
    <property type="match status" value="1"/>
</dbReference>
<dbReference type="InterPro" id="IPR012944">
    <property type="entry name" value="SusD_RagB_dom"/>
</dbReference>
<evidence type="ECO:0000256" key="4">
    <source>
        <dbReference type="ARBA" id="ARBA00023136"/>
    </source>
</evidence>
<keyword evidence="4" id="KW-0472">Membrane</keyword>
<keyword evidence="5" id="KW-0998">Cell outer membrane</keyword>
<evidence type="ECO:0000313" key="9">
    <source>
        <dbReference type="EMBL" id="RZS75840.1"/>
    </source>
</evidence>
<dbReference type="Pfam" id="PF07980">
    <property type="entry name" value="SusD_RagB"/>
    <property type="match status" value="1"/>
</dbReference>
<proteinExistence type="inferred from homology"/>
<evidence type="ECO:0000256" key="2">
    <source>
        <dbReference type="ARBA" id="ARBA00006275"/>
    </source>
</evidence>
<dbReference type="Proteomes" id="UP000293874">
    <property type="component" value="Unassembled WGS sequence"/>
</dbReference>
<feature type="signal peptide" evidence="6">
    <location>
        <begin position="1"/>
        <end position="24"/>
    </location>
</feature>
<keyword evidence="3 6" id="KW-0732">Signal</keyword>
<name>A0A4Q7N4D1_9BACT</name>
<evidence type="ECO:0000259" key="7">
    <source>
        <dbReference type="Pfam" id="PF07980"/>
    </source>
</evidence>
<comment type="similarity">
    <text evidence="2">Belongs to the SusD family.</text>
</comment>
<evidence type="ECO:0000259" key="8">
    <source>
        <dbReference type="Pfam" id="PF14322"/>
    </source>
</evidence>
<protein>
    <submittedName>
        <fullName evidence="9">Putative outer membrane starch-binding protein</fullName>
    </submittedName>
</protein>
<evidence type="ECO:0000256" key="5">
    <source>
        <dbReference type="ARBA" id="ARBA00023237"/>
    </source>
</evidence>
<reference evidence="9 10" key="1">
    <citation type="submission" date="2019-02" db="EMBL/GenBank/DDBJ databases">
        <title>Genomic Encyclopedia of Type Strains, Phase IV (KMG-IV): sequencing the most valuable type-strain genomes for metagenomic binning, comparative biology and taxonomic classification.</title>
        <authorList>
            <person name="Goeker M."/>
        </authorList>
    </citation>
    <scope>NUCLEOTIDE SEQUENCE [LARGE SCALE GENOMIC DNA]</scope>
    <source>
        <strain evidence="9 10">DSM 18116</strain>
    </source>
</reference>
<comment type="caution">
    <text evidence="9">The sequence shown here is derived from an EMBL/GenBank/DDBJ whole genome shotgun (WGS) entry which is preliminary data.</text>
</comment>
<dbReference type="InterPro" id="IPR033985">
    <property type="entry name" value="SusD-like_N"/>
</dbReference>
<evidence type="ECO:0000256" key="3">
    <source>
        <dbReference type="ARBA" id="ARBA00022729"/>
    </source>
</evidence>
<dbReference type="EMBL" id="SGXA01000001">
    <property type="protein sequence ID" value="RZS75840.1"/>
    <property type="molecule type" value="Genomic_DNA"/>
</dbReference>
<accession>A0A4Q7N4D1</accession>
<evidence type="ECO:0000256" key="6">
    <source>
        <dbReference type="SAM" id="SignalP"/>
    </source>
</evidence>